<dbReference type="OrthoDB" id="5193416at2"/>
<gene>
    <name evidence="2" type="ORF">EK0264_03265</name>
</gene>
<name>A0A7L4YJH5_9ACTN</name>
<sequence>MSPVEVLVVFVGGPAAVFAICWLLAVSETPRGNAPQRYKLGSEWTSEPLWFVGREREPVQAHRSTPALESGRAAITTGGATVVGGASGTW</sequence>
<dbReference type="Proteomes" id="UP000463857">
    <property type="component" value="Chromosome"/>
</dbReference>
<evidence type="ECO:0000313" key="2">
    <source>
        <dbReference type="EMBL" id="QHB99395.1"/>
    </source>
</evidence>
<evidence type="ECO:0000313" key="3">
    <source>
        <dbReference type="Proteomes" id="UP000463857"/>
    </source>
</evidence>
<keyword evidence="1" id="KW-1133">Transmembrane helix</keyword>
<dbReference type="RefSeq" id="WP_159542839.1">
    <property type="nucleotide sequence ID" value="NZ_CP047156.1"/>
</dbReference>
<dbReference type="EMBL" id="CP047156">
    <property type="protein sequence ID" value="QHB99395.1"/>
    <property type="molecule type" value="Genomic_DNA"/>
</dbReference>
<keyword evidence="1" id="KW-0812">Transmembrane</keyword>
<organism evidence="2 3">
    <name type="scientific">Epidermidibacterium keratini</name>
    <dbReference type="NCBI Taxonomy" id="1891644"/>
    <lineage>
        <taxon>Bacteria</taxon>
        <taxon>Bacillati</taxon>
        <taxon>Actinomycetota</taxon>
        <taxon>Actinomycetes</taxon>
        <taxon>Sporichthyales</taxon>
        <taxon>Sporichthyaceae</taxon>
        <taxon>Epidermidibacterium</taxon>
    </lineage>
</organism>
<dbReference type="KEGG" id="eke:EK0264_03265"/>
<proteinExistence type="predicted"/>
<keyword evidence="3" id="KW-1185">Reference proteome</keyword>
<protein>
    <submittedName>
        <fullName evidence="2">Uncharacterized protein</fullName>
    </submittedName>
</protein>
<dbReference type="InParanoid" id="A0A7L4YJH5"/>
<feature type="transmembrane region" description="Helical" evidence="1">
    <location>
        <begin position="6"/>
        <end position="27"/>
    </location>
</feature>
<evidence type="ECO:0000256" key="1">
    <source>
        <dbReference type="SAM" id="Phobius"/>
    </source>
</evidence>
<reference evidence="2 3" key="1">
    <citation type="journal article" date="2018" name="Int. J. Syst. Evol. Microbiol.">
        <title>Epidermidibacterium keratini gen. nov., sp. nov., a member of the family Sporichthyaceae, isolated from keratin epidermis.</title>
        <authorList>
            <person name="Lee D.G."/>
            <person name="Trujillo M.E."/>
            <person name="Kang S."/>
            <person name="Nam J.J."/>
            <person name="Kim Y.J."/>
        </authorList>
    </citation>
    <scope>NUCLEOTIDE SEQUENCE [LARGE SCALE GENOMIC DNA]</scope>
    <source>
        <strain evidence="2 3">EPI-7</strain>
    </source>
</reference>
<accession>A0A7L4YJH5</accession>
<dbReference type="AlphaFoldDB" id="A0A7L4YJH5"/>
<keyword evidence="1" id="KW-0472">Membrane</keyword>